<organism evidence="5 6">
    <name type="scientific">Breoghania corrubedonensis</name>
    <dbReference type="NCBI Taxonomy" id="665038"/>
    <lineage>
        <taxon>Bacteria</taxon>
        <taxon>Pseudomonadati</taxon>
        <taxon>Pseudomonadota</taxon>
        <taxon>Alphaproteobacteria</taxon>
        <taxon>Hyphomicrobiales</taxon>
        <taxon>Stappiaceae</taxon>
        <taxon>Breoghania</taxon>
    </lineage>
</organism>
<dbReference type="InterPro" id="IPR029045">
    <property type="entry name" value="ClpP/crotonase-like_dom_sf"/>
</dbReference>
<name>A0A2T5VC25_9HYPH</name>
<dbReference type="EMBL" id="QAYG01000002">
    <property type="protein sequence ID" value="PTW61307.1"/>
    <property type="molecule type" value="Genomic_DNA"/>
</dbReference>
<dbReference type="SUPFAM" id="SSF52096">
    <property type="entry name" value="ClpP/crotonase"/>
    <property type="match status" value="1"/>
</dbReference>
<dbReference type="GO" id="GO:0003860">
    <property type="term" value="F:3-hydroxyisobutyryl-CoA hydrolase activity"/>
    <property type="evidence" value="ECO:0007669"/>
    <property type="project" value="UniProtKB-EC"/>
</dbReference>
<accession>A0A2T5VC25</accession>
<dbReference type="AlphaFoldDB" id="A0A2T5VC25"/>
<comment type="catalytic activity">
    <reaction evidence="1">
        <text>3-hydroxy-2-methylpropanoyl-CoA + H2O = 3-hydroxy-2-methylpropanoate + CoA + H(+)</text>
        <dbReference type="Rhea" id="RHEA:20888"/>
        <dbReference type="ChEBI" id="CHEBI:11805"/>
        <dbReference type="ChEBI" id="CHEBI:15377"/>
        <dbReference type="ChEBI" id="CHEBI:15378"/>
        <dbReference type="ChEBI" id="CHEBI:57287"/>
        <dbReference type="ChEBI" id="CHEBI:57340"/>
        <dbReference type="EC" id="3.1.2.4"/>
    </reaction>
</comment>
<dbReference type="PANTHER" id="PTHR43176">
    <property type="entry name" value="3-HYDROXYISOBUTYRYL-COA HYDROLASE-RELATED"/>
    <property type="match status" value="1"/>
</dbReference>
<dbReference type="OrthoDB" id="9790967at2"/>
<sequence length="354" mass="38907">MNDPIAQFEVLFDARGHAGIITLCRPQALNALTHGMINAIRMQIDAWENDPEIDHIVLRSMHPKAFCAGGDIRAVYEMRDGDRAARNSFFADEYRLNARLKHYPKTVVSLIDGILMGGGVGLSAHGDYRVGGAKTLFAMPEVGIGFFPDVGASHLLPRLRTQAVGLYCALTGGRLKQADALWAGVLTHCAEGDQFDQILEALVQESDAKTALARFAVRPSGVAELEPRAQTIEDCFSRDSVEEVLAALDAVSGADAEWAKETAATMRGRSPTSLKVSFKEVHEGASRDFDACMIMEYRILSHILDGHDFYEGVRAVLVDKDNAPDWQPARLEDVESLAIDRHFMQPQEGDLDLR</sequence>
<feature type="domain" description="Enoyl-CoA hydratase/isomerase" evidence="4">
    <location>
        <begin position="19"/>
        <end position="343"/>
    </location>
</feature>
<dbReference type="NCBIfam" id="NF004127">
    <property type="entry name" value="PRK05617.1"/>
    <property type="match status" value="1"/>
</dbReference>
<dbReference type="InterPro" id="IPR032259">
    <property type="entry name" value="HIBYL-CoA-H"/>
</dbReference>
<evidence type="ECO:0000256" key="3">
    <source>
        <dbReference type="ARBA" id="ARBA00022801"/>
    </source>
</evidence>
<dbReference type="EC" id="3.1.2.4" evidence="2"/>
<protein>
    <recommendedName>
        <fullName evidence="2">3-hydroxyisobutyryl-CoA hydrolase</fullName>
        <ecNumber evidence="2">3.1.2.4</ecNumber>
    </recommendedName>
</protein>
<gene>
    <name evidence="5" type="ORF">C8N35_10216</name>
</gene>
<dbReference type="GO" id="GO:0006574">
    <property type="term" value="P:L-valine catabolic process"/>
    <property type="evidence" value="ECO:0007669"/>
    <property type="project" value="TreeGrafter"/>
</dbReference>
<evidence type="ECO:0000256" key="1">
    <source>
        <dbReference type="ARBA" id="ARBA00001709"/>
    </source>
</evidence>
<dbReference type="Gene3D" id="3.90.226.10">
    <property type="entry name" value="2-enoyl-CoA Hydratase, Chain A, domain 1"/>
    <property type="match status" value="1"/>
</dbReference>
<comment type="caution">
    <text evidence="5">The sequence shown here is derived from an EMBL/GenBank/DDBJ whole genome shotgun (WGS) entry which is preliminary data.</text>
</comment>
<dbReference type="Proteomes" id="UP000244081">
    <property type="component" value="Unassembled WGS sequence"/>
</dbReference>
<keyword evidence="6" id="KW-1185">Reference proteome</keyword>
<proteinExistence type="predicted"/>
<dbReference type="RefSeq" id="WP_107989181.1">
    <property type="nucleotide sequence ID" value="NZ_QAYG01000002.1"/>
</dbReference>
<dbReference type="Pfam" id="PF16113">
    <property type="entry name" value="ECH_2"/>
    <property type="match status" value="1"/>
</dbReference>
<evidence type="ECO:0000313" key="5">
    <source>
        <dbReference type="EMBL" id="PTW61307.1"/>
    </source>
</evidence>
<dbReference type="InterPro" id="IPR045004">
    <property type="entry name" value="ECH_dom"/>
</dbReference>
<evidence type="ECO:0000313" key="6">
    <source>
        <dbReference type="Proteomes" id="UP000244081"/>
    </source>
</evidence>
<keyword evidence="3" id="KW-0378">Hydrolase</keyword>
<reference evidence="5 6" key="1">
    <citation type="submission" date="2018-04" db="EMBL/GenBank/DDBJ databases">
        <title>Genomic Encyclopedia of Archaeal and Bacterial Type Strains, Phase II (KMG-II): from individual species to whole genera.</title>
        <authorList>
            <person name="Goeker M."/>
        </authorList>
    </citation>
    <scope>NUCLEOTIDE SEQUENCE [LARGE SCALE GENOMIC DNA]</scope>
    <source>
        <strain evidence="5 6">DSM 23382</strain>
    </source>
</reference>
<evidence type="ECO:0000256" key="2">
    <source>
        <dbReference type="ARBA" id="ARBA00011915"/>
    </source>
</evidence>
<evidence type="ECO:0000259" key="4">
    <source>
        <dbReference type="Pfam" id="PF16113"/>
    </source>
</evidence>
<dbReference type="PANTHER" id="PTHR43176:SF3">
    <property type="entry name" value="3-HYDROXYISOBUTYRYL-COA HYDROLASE, MITOCHONDRIAL"/>
    <property type="match status" value="1"/>
</dbReference>
<dbReference type="CDD" id="cd06558">
    <property type="entry name" value="crotonase-like"/>
    <property type="match status" value="1"/>
</dbReference>